<evidence type="ECO:0000313" key="2">
    <source>
        <dbReference type="Proteomes" id="UP001241377"/>
    </source>
</evidence>
<dbReference type="EMBL" id="JASBWR010000065">
    <property type="protein sequence ID" value="KAJ9100184.1"/>
    <property type="molecule type" value="Genomic_DNA"/>
</dbReference>
<organism evidence="1 2">
    <name type="scientific">Naganishia cerealis</name>
    <dbReference type="NCBI Taxonomy" id="610337"/>
    <lineage>
        <taxon>Eukaryota</taxon>
        <taxon>Fungi</taxon>
        <taxon>Dikarya</taxon>
        <taxon>Basidiomycota</taxon>
        <taxon>Agaricomycotina</taxon>
        <taxon>Tremellomycetes</taxon>
        <taxon>Filobasidiales</taxon>
        <taxon>Filobasidiaceae</taxon>
        <taxon>Naganishia</taxon>
    </lineage>
</organism>
<proteinExistence type="predicted"/>
<name>A0ACC2VMG2_9TREE</name>
<sequence length="562" mass="61619">MSKQSKNGAVAVPEGKKLKGSDSFHIVEKTLSTTSSNSVLTSTPLDEIEPNVARLHKQFHSETNKLALVQFRLNQLRNLYFAVKDNVDAICDALRKDFGRAASESKNLEIAPGLSELLHTMSLLHKWIKPEKVTDVPLSMKSTPIYVERIPLGVILIITPFNYPFFLSLAPIAGAIAAGNAVVFKPSELTPNYSALISKLFSEALDKDIFYVVNGGIPETTKVLEQKYDKIMYTGNNMVGTIVAKKAAETLTPVILELGGKSPAIVLPDITDKHLNTIARRIVWGRFTNAGQTCVAVDYVLVHESLKAKLVAEMKKVVQEQLYPNVNKNDPSYTHIIHQRAYNNLKEVIKSTKGEVVVGGDTDDASRYIAPTIIDNVSWTDSSMKNELFGPILPVLSYKSLGDAIEGIIGNHDTPLAQYIFTSSSTSRTANKSVDQILRRVRSGATVVNDVLLHVALVNAPFGGVGNSGHLNYHGWYSFRAFTHERTIMEQKLWNEGVLSVRYPPFNDKKDKAVSLSMDKYNGNVWFGRKGDVRIGGPSTFFGFWAGIAGVAALGAAVVSAL</sequence>
<accession>A0ACC2VMG2</accession>
<gene>
    <name evidence="1" type="ORF">QFC19_005717</name>
</gene>
<comment type="caution">
    <text evidence="1">The sequence shown here is derived from an EMBL/GenBank/DDBJ whole genome shotgun (WGS) entry which is preliminary data.</text>
</comment>
<protein>
    <submittedName>
        <fullName evidence="1">Uncharacterized protein</fullName>
    </submittedName>
</protein>
<keyword evidence="2" id="KW-1185">Reference proteome</keyword>
<evidence type="ECO:0000313" key="1">
    <source>
        <dbReference type="EMBL" id="KAJ9100184.1"/>
    </source>
</evidence>
<dbReference type="Proteomes" id="UP001241377">
    <property type="component" value="Unassembled WGS sequence"/>
</dbReference>
<reference evidence="1" key="1">
    <citation type="submission" date="2023-04" db="EMBL/GenBank/DDBJ databases">
        <title>Draft Genome sequencing of Naganishia species isolated from polar environments using Oxford Nanopore Technology.</title>
        <authorList>
            <person name="Leo P."/>
            <person name="Venkateswaran K."/>
        </authorList>
    </citation>
    <scope>NUCLEOTIDE SEQUENCE</scope>
    <source>
        <strain evidence="1">MNA-CCFEE 5261</strain>
    </source>
</reference>